<reference evidence="1 2" key="1">
    <citation type="journal article" date="2012" name="J. Bacteriol.">
        <title>Draft Genome Sequence of Sinorhizobium meliloti CCNWSX0020, a Nitrogen-Fixing Symbiont with Copper Tolerance Capability Isolated from Lead-Zinc Mine Tailings.</title>
        <authorList>
            <person name="Li Z."/>
            <person name="Ma Z."/>
            <person name="Hao X."/>
            <person name="Wei G."/>
        </authorList>
    </citation>
    <scope>NUCLEOTIDE SEQUENCE [LARGE SCALE GENOMIC DNA]</scope>
    <source>
        <strain evidence="1 2">CCNWSX0020</strain>
    </source>
</reference>
<sequence>MVDLNQGFSNPLSDEALFTWHKMPDRGGRIETIGAHRAHSDPMQVISGRIGQPKIYFEAPHPSR</sequence>
<accession>H0G8S1</accession>
<evidence type="ECO:0000313" key="2">
    <source>
        <dbReference type="Proteomes" id="UP000004038"/>
    </source>
</evidence>
<dbReference type="AlphaFoldDB" id="H0G8S1"/>
<dbReference type="PATRIC" id="fig|1107881.3.peg.5985"/>
<dbReference type="Proteomes" id="UP000004038">
    <property type="component" value="Unassembled WGS sequence"/>
</dbReference>
<evidence type="ECO:0000313" key="1">
    <source>
        <dbReference type="EMBL" id="EHK74275.1"/>
    </source>
</evidence>
<dbReference type="EMBL" id="AGVV01000093">
    <property type="protein sequence ID" value="EHK74275.1"/>
    <property type="molecule type" value="Genomic_DNA"/>
</dbReference>
<dbReference type="RefSeq" id="WP_003535358.1">
    <property type="nucleotide sequence ID" value="NZ_AGVV01000093.1"/>
</dbReference>
<name>H0G8S1_RHIML</name>
<proteinExistence type="predicted"/>
<gene>
    <name evidence="1" type="ORF">SM0020_29560</name>
</gene>
<organism evidence="1 2">
    <name type="scientific">Sinorhizobium meliloti CCNWSX0020</name>
    <dbReference type="NCBI Taxonomy" id="1107881"/>
    <lineage>
        <taxon>Bacteria</taxon>
        <taxon>Pseudomonadati</taxon>
        <taxon>Pseudomonadota</taxon>
        <taxon>Alphaproteobacteria</taxon>
        <taxon>Hyphomicrobiales</taxon>
        <taxon>Rhizobiaceae</taxon>
        <taxon>Sinorhizobium/Ensifer group</taxon>
        <taxon>Sinorhizobium</taxon>
    </lineage>
</organism>
<protein>
    <submittedName>
        <fullName evidence="1">Filamentation induced by cAMP protein Fic</fullName>
    </submittedName>
</protein>